<proteinExistence type="predicted"/>
<dbReference type="Proteomes" id="UP000316801">
    <property type="component" value="Unassembled WGS sequence"/>
</dbReference>
<dbReference type="RefSeq" id="WP_143125728.1">
    <property type="nucleotide sequence ID" value="NZ_VJMG01000036.1"/>
</dbReference>
<protein>
    <submittedName>
        <fullName evidence="1">Helix-turn-helix domain-containing protein</fullName>
    </submittedName>
</protein>
<gene>
    <name evidence="1" type="ORF">FNA46_13480</name>
</gene>
<dbReference type="Gene3D" id="1.10.10.60">
    <property type="entry name" value="Homeodomain-like"/>
    <property type="match status" value="1"/>
</dbReference>
<dbReference type="EMBL" id="VJMG01000036">
    <property type="protein sequence ID" value="TRL38016.1"/>
    <property type="molecule type" value="Genomic_DNA"/>
</dbReference>
<evidence type="ECO:0000313" key="1">
    <source>
        <dbReference type="EMBL" id="TRL38016.1"/>
    </source>
</evidence>
<organism evidence="1 2">
    <name type="scientific">Rhizobium straminoryzae</name>
    <dbReference type="NCBI Taxonomy" id="1387186"/>
    <lineage>
        <taxon>Bacteria</taxon>
        <taxon>Pseudomonadati</taxon>
        <taxon>Pseudomonadota</taxon>
        <taxon>Alphaproteobacteria</taxon>
        <taxon>Hyphomicrobiales</taxon>
        <taxon>Rhizobiaceae</taxon>
        <taxon>Rhizobium/Agrobacterium group</taxon>
        <taxon>Rhizobium</taxon>
    </lineage>
</organism>
<dbReference type="AlphaFoldDB" id="A0A549T834"/>
<evidence type="ECO:0000313" key="2">
    <source>
        <dbReference type="Proteomes" id="UP000316801"/>
    </source>
</evidence>
<name>A0A549T834_9HYPH</name>
<keyword evidence="2" id="KW-1185">Reference proteome</keyword>
<accession>A0A549T834</accession>
<sequence length="128" mass="14002">MSRTTTEGGTREIRVPAHIQPYVTAVGIEKTVRFLLAFGGSYVYLSTRPQDRSAVAKELGKEAAIALAEQAGVGSARVPTGKPFIAAHLRYNKQLTVNEIARRLHVTDVTVRKWLADGEARQLDLFGP</sequence>
<comment type="caution">
    <text evidence="1">The sequence shown here is derived from an EMBL/GenBank/DDBJ whole genome shotgun (WGS) entry which is preliminary data.</text>
</comment>
<reference evidence="1 2" key="1">
    <citation type="submission" date="2019-07" db="EMBL/GenBank/DDBJ databases">
        <title>Ln-dependent methylotrophs.</title>
        <authorList>
            <person name="Tani A."/>
        </authorList>
    </citation>
    <scope>NUCLEOTIDE SEQUENCE [LARGE SCALE GENOMIC DNA]</scope>
    <source>
        <strain evidence="1 2">SM12</strain>
    </source>
</reference>